<gene>
    <name evidence="6" type="ORF">PGX00_18250</name>
</gene>
<evidence type="ECO:0000313" key="7">
    <source>
        <dbReference type="Proteomes" id="UP001210678"/>
    </source>
</evidence>
<dbReference type="Gene3D" id="3.40.190.10">
    <property type="entry name" value="Periplasmic binding protein-like II"/>
    <property type="match status" value="2"/>
</dbReference>
<dbReference type="Pfam" id="PF03466">
    <property type="entry name" value="LysR_substrate"/>
    <property type="match status" value="1"/>
</dbReference>
<keyword evidence="3" id="KW-0238">DNA-binding</keyword>
<comment type="similarity">
    <text evidence="1">Belongs to the LysR transcriptional regulatory family.</text>
</comment>
<reference evidence="6 7" key="1">
    <citation type="submission" date="2023-01" db="EMBL/GenBank/DDBJ databases">
        <title>Vibrio sp. KJ40-1 sp.nov, isolated from marine algae.</title>
        <authorList>
            <person name="Butt M."/>
            <person name="Kim J.M.J."/>
            <person name="Jeon C.O.C."/>
        </authorList>
    </citation>
    <scope>NUCLEOTIDE SEQUENCE [LARGE SCALE GENOMIC DNA]</scope>
    <source>
        <strain evidence="6 7">KJ40-1</strain>
    </source>
</reference>
<keyword evidence="2" id="KW-0805">Transcription regulation</keyword>
<dbReference type="EMBL" id="JAQLOI010000003">
    <property type="protein sequence ID" value="MDB1125491.1"/>
    <property type="molecule type" value="Genomic_DNA"/>
</dbReference>
<proteinExistence type="inferred from homology"/>
<dbReference type="InterPro" id="IPR036388">
    <property type="entry name" value="WH-like_DNA-bd_sf"/>
</dbReference>
<sequence>MRTLIPLKSIYTFVAVAETGSMTNASDVLNVSHSAVSQAIKSLENQLGQPLFRRIGRHVELNSQGKRYYKKVAPALEQIVDASEALQKPIHSNRVTLNMINSLAVHWWIPRMMSFQETAPNLDVRVSNLVGPFNLENEGVDVALIHGLKDEWQDYYCEKLGDDEMVMVCNPELVSSNTTAESLLKTYPAIYASNDRRKNDWGYWCQEHQLPIPKRRNNLSFVVSVHAVQAAISKLGIFVTHRQFVKDDIKLGLLVEVGKPVKHPSQSFYFACQPDKLKLESVLTLRSWLRKEFA</sequence>
<keyword evidence="7" id="KW-1185">Reference proteome</keyword>
<dbReference type="PANTHER" id="PTHR30537">
    <property type="entry name" value="HTH-TYPE TRANSCRIPTIONAL REGULATOR"/>
    <property type="match status" value="1"/>
</dbReference>
<evidence type="ECO:0000256" key="3">
    <source>
        <dbReference type="ARBA" id="ARBA00023125"/>
    </source>
</evidence>
<dbReference type="PROSITE" id="PS50931">
    <property type="entry name" value="HTH_LYSR"/>
    <property type="match status" value="1"/>
</dbReference>
<organism evidence="6 7">
    <name type="scientific">Vibrio algarum</name>
    <dbReference type="NCBI Taxonomy" id="3020714"/>
    <lineage>
        <taxon>Bacteria</taxon>
        <taxon>Pseudomonadati</taxon>
        <taxon>Pseudomonadota</taxon>
        <taxon>Gammaproteobacteria</taxon>
        <taxon>Vibrionales</taxon>
        <taxon>Vibrionaceae</taxon>
        <taxon>Vibrio</taxon>
    </lineage>
</organism>
<evidence type="ECO:0000313" key="6">
    <source>
        <dbReference type="EMBL" id="MDB1125491.1"/>
    </source>
</evidence>
<keyword evidence="4" id="KW-0804">Transcription</keyword>
<dbReference type="PRINTS" id="PR00039">
    <property type="entry name" value="HTHLYSR"/>
</dbReference>
<dbReference type="SUPFAM" id="SSF46785">
    <property type="entry name" value="Winged helix' DNA-binding domain"/>
    <property type="match status" value="1"/>
</dbReference>
<evidence type="ECO:0000256" key="1">
    <source>
        <dbReference type="ARBA" id="ARBA00009437"/>
    </source>
</evidence>
<dbReference type="Pfam" id="PF00126">
    <property type="entry name" value="HTH_1"/>
    <property type="match status" value="1"/>
</dbReference>
<evidence type="ECO:0000256" key="2">
    <source>
        <dbReference type="ARBA" id="ARBA00023015"/>
    </source>
</evidence>
<accession>A0ABT4YVA8</accession>
<dbReference type="InterPro" id="IPR005119">
    <property type="entry name" value="LysR_subst-bd"/>
</dbReference>
<dbReference type="RefSeq" id="WP_272139255.1">
    <property type="nucleotide sequence ID" value="NZ_JAQLOI010000003.1"/>
</dbReference>
<dbReference type="Proteomes" id="UP001210678">
    <property type="component" value="Unassembled WGS sequence"/>
</dbReference>
<dbReference type="InterPro" id="IPR036390">
    <property type="entry name" value="WH_DNA-bd_sf"/>
</dbReference>
<protein>
    <submittedName>
        <fullName evidence="6">LysR substrate-binding domain-containing protein</fullName>
    </submittedName>
</protein>
<evidence type="ECO:0000259" key="5">
    <source>
        <dbReference type="PROSITE" id="PS50931"/>
    </source>
</evidence>
<dbReference type="InterPro" id="IPR000847">
    <property type="entry name" value="LysR_HTH_N"/>
</dbReference>
<name>A0ABT4YVA8_9VIBR</name>
<dbReference type="PANTHER" id="PTHR30537:SF26">
    <property type="entry name" value="GLYCINE CLEAVAGE SYSTEM TRANSCRIPTIONAL ACTIVATOR"/>
    <property type="match status" value="1"/>
</dbReference>
<comment type="caution">
    <text evidence="6">The sequence shown here is derived from an EMBL/GenBank/DDBJ whole genome shotgun (WGS) entry which is preliminary data.</text>
</comment>
<dbReference type="InterPro" id="IPR058163">
    <property type="entry name" value="LysR-type_TF_proteobact-type"/>
</dbReference>
<dbReference type="SUPFAM" id="SSF53850">
    <property type="entry name" value="Periplasmic binding protein-like II"/>
    <property type="match status" value="1"/>
</dbReference>
<feature type="domain" description="HTH lysR-type" evidence="5">
    <location>
        <begin position="5"/>
        <end position="62"/>
    </location>
</feature>
<dbReference type="Gene3D" id="1.10.10.10">
    <property type="entry name" value="Winged helix-like DNA-binding domain superfamily/Winged helix DNA-binding domain"/>
    <property type="match status" value="1"/>
</dbReference>
<evidence type="ECO:0000256" key="4">
    <source>
        <dbReference type="ARBA" id="ARBA00023163"/>
    </source>
</evidence>